<organism evidence="1 2">
    <name type="scientific">Paraphaeosphaeria sporulosa</name>
    <dbReference type="NCBI Taxonomy" id="1460663"/>
    <lineage>
        <taxon>Eukaryota</taxon>
        <taxon>Fungi</taxon>
        <taxon>Dikarya</taxon>
        <taxon>Ascomycota</taxon>
        <taxon>Pezizomycotina</taxon>
        <taxon>Dothideomycetes</taxon>
        <taxon>Pleosporomycetidae</taxon>
        <taxon>Pleosporales</taxon>
        <taxon>Massarineae</taxon>
        <taxon>Didymosphaeriaceae</taxon>
        <taxon>Paraphaeosphaeria</taxon>
    </lineage>
</organism>
<dbReference type="Proteomes" id="UP000077069">
    <property type="component" value="Unassembled WGS sequence"/>
</dbReference>
<dbReference type="InParanoid" id="A0A177C1H9"/>
<gene>
    <name evidence="1" type="ORF">CC84DRAFT_185570</name>
</gene>
<dbReference type="RefSeq" id="XP_018031651.1">
    <property type="nucleotide sequence ID" value="XM_018185506.1"/>
</dbReference>
<name>A0A177C1H9_9PLEO</name>
<dbReference type="AlphaFoldDB" id="A0A177C1H9"/>
<accession>A0A177C1H9</accession>
<sequence length="164" mass="17875">MSCCFPTLPYQSHPRRRAYTGGRGWSGSSSSTYRPGMHVTTPSNLAMSGLWPEEFHHGYTPTTAGHHTRSGRAQSSCPLRQRPANEVLDCGFACAVSWSCVFRVSVVVSGQRRGGGCDRLGGLMVFWGSDRCGGWARGSLADHDGRYHDDVHCGEVRQTRAGRG</sequence>
<keyword evidence="2" id="KW-1185">Reference proteome</keyword>
<evidence type="ECO:0000313" key="1">
    <source>
        <dbReference type="EMBL" id="OAG01286.1"/>
    </source>
</evidence>
<dbReference type="EMBL" id="KV441557">
    <property type="protein sequence ID" value="OAG01286.1"/>
    <property type="molecule type" value="Genomic_DNA"/>
</dbReference>
<proteinExistence type="predicted"/>
<dbReference type="GeneID" id="28768992"/>
<reference evidence="1 2" key="1">
    <citation type="submission" date="2016-05" db="EMBL/GenBank/DDBJ databases">
        <title>Comparative analysis of secretome profiles of manganese(II)-oxidizing ascomycete fungi.</title>
        <authorList>
            <consortium name="DOE Joint Genome Institute"/>
            <person name="Zeiner C.A."/>
            <person name="Purvine S.O."/>
            <person name="Zink E.M."/>
            <person name="Wu S."/>
            <person name="Pasa-Tolic L."/>
            <person name="Chaput D.L."/>
            <person name="Haridas S."/>
            <person name="Grigoriev I.V."/>
            <person name="Santelli C.M."/>
            <person name="Hansel C.M."/>
        </authorList>
    </citation>
    <scope>NUCLEOTIDE SEQUENCE [LARGE SCALE GENOMIC DNA]</scope>
    <source>
        <strain evidence="1 2">AP3s5-JAC2a</strain>
    </source>
</reference>
<evidence type="ECO:0000313" key="2">
    <source>
        <dbReference type="Proteomes" id="UP000077069"/>
    </source>
</evidence>
<protein>
    <submittedName>
        <fullName evidence="1">Uncharacterized protein</fullName>
    </submittedName>
</protein>